<dbReference type="SUPFAM" id="SSF48264">
    <property type="entry name" value="Cytochrome P450"/>
    <property type="match status" value="1"/>
</dbReference>
<dbReference type="GO" id="GO:0004497">
    <property type="term" value="F:monooxygenase activity"/>
    <property type="evidence" value="ECO:0007669"/>
    <property type="project" value="UniProtKB-KW"/>
</dbReference>
<keyword evidence="9 11" id="KW-0408">Iron</keyword>
<dbReference type="PANTHER" id="PTHR47944:SF4">
    <property type="entry name" value="OS09G0441700 PROTEIN"/>
    <property type="match status" value="1"/>
</dbReference>
<keyword evidence="10" id="KW-0472">Membrane</keyword>
<keyword evidence="6 11" id="KW-0479">Metal-binding</keyword>
<keyword evidence="8 12" id="KW-0560">Oxidoreductase</keyword>
<evidence type="ECO:0000256" key="5">
    <source>
        <dbReference type="ARBA" id="ARBA00022692"/>
    </source>
</evidence>
<keyword evidence="7" id="KW-1133">Transmembrane helix</keyword>
<evidence type="ECO:0000256" key="2">
    <source>
        <dbReference type="ARBA" id="ARBA00004167"/>
    </source>
</evidence>
<dbReference type="PROSITE" id="PS00086">
    <property type="entry name" value="CYTOCHROME_P450"/>
    <property type="match status" value="1"/>
</dbReference>
<evidence type="ECO:0000256" key="8">
    <source>
        <dbReference type="ARBA" id="ARBA00023002"/>
    </source>
</evidence>
<dbReference type="Pfam" id="PF00067">
    <property type="entry name" value="p450"/>
    <property type="match status" value="1"/>
</dbReference>
<dbReference type="GO" id="GO:0016020">
    <property type="term" value="C:membrane"/>
    <property type="evidence" value="ECO:0007669"/>
    <property type="project" value="UniProtKB-SubCell"/>
</dbReference>
<evidence type="ECO:0000256" key="1">
    <source>
        <dbReference type="ARBA" id="ARBA00001971"/>
    </source>
</evidence>
<reference evidence="13" key="1">
    <citation type="submission" date="2008-01" db="EMBL/GenBank/DDBJ databases">
        <title>cytochrome P450s from Coptis japonica (Japanese goldthread, Ranunculales).</title>
        <authorList>
            <person name="Ikezawa N."/>
            <person name="Sato F."/>
        </authorList>
    </citation>
    <scope>NUCLEOTIDE SEQUENCE</scope>
</reference>
<keyword evidence="12" id="KW-0503">Monooxygenase</keyword>
<evidence type="ECO:0000256" key="3">
    <source>
        <dbReference type="ARBA" id="ARBA00010617"/>
    </source>
</evidence>
<dbReference type="EMBL" id="AB374408">
    <property type="protein sequence ID" value="BAF98471.1"/>
    <property type="molecule type" value="mRNA"/>
</dbReference>
<comment type="subcellular location">
    <subcellularLocation>
        <location evidence="2">Membrane</location>
        <topology evidence="2">Single-pass membrane protein</topology>
    </subcellularLocation>
</comment>
<evidence type="ECO:0000256" key="10">
    <source>
        <dbReference type="ARBA" id="ARBA00023136"/>
    </source>
</evidence>
<dbReference type="GO" id="GO:0005506">
    <property type="term" value="F:iron ion binding"/>
    <property type="evidence" value="ECO:0007669"/>
    <property type="project" value="InterPro"/>
</dbReference>
<gene>
    <name evidence="13" type="primary">CYP719A19</name>
</gene>
<name>A9ZT61_COPJA</name>
<dbReference type="AlphaFoldDB" id="A9ZT61"/>
<comment type="cofactor">
    <cofactor evidence="1 11">
        <name>heme</name>
        <dbReference type="ChEBI" id="CHEBI:30413"/>
    </cofactor>
</comment>
<evidence type="ECO:0000256" key="4">
    <source>
        <dbReference type="ARBA" id="ARBA00022617"/>
    </source>
</evidence>
<evidence type="ECO:0000256" key="7">
    <source>
        <dbReference type="ARBA" id="ARBA00022989"/>
    </source>
</evidence>
<evidence type="ECO:0000256" key="9">
    <source>
        <dbReference type="ARBA" id="ARBA00023004"/>
    </source>
</evidence>
<evidence type="ECO:0000313" key="13">
    <source>
        <dbReference type="EMBL" id="BAF98471.1"/>
    </source>
</evidence>
<dbReference type="GO" id="GO:0016717">
    <property type="term" value="F:oxidoreductase activity, acting on paired donors, with oxidation of a pair of donors resulting in the reduction of molecular oxygen to two molecules of water"/>
    <property type="evidence" value="ECO:0007669"/>
    <property type="project" value="UniProtKB-ARBA"/>
</dbReference>
<dbReference type="InterPro" id="IPR002401">
    <property type="entry name" value="Cyt_P450_E_grp-I"/>
</dbReference>
<comment type="similarity">
    <text evidence="3 12">Belongs to the cytochrome P450 family.</text>
</comment>
<keyword evidence="5" id="KW-0812">Transmembrane</keyword>
<dbReference type="PRINTS" id="PR00385">
    <property type="entry name" value="P450"/>
</dbReference>
<organism evidence="13">
    <name type="scientific">Coptis japonica var. dissecta</name>
    <dbReference type="NCBI Taxonomy" id="397412"/>
    <lineage>
        <taxon>Eukaryota</taxon>
        <taxon>Viridiplantae</taxon>
        <taxon>Streptophyta</taxon>
        <taxon>Embryophyta</taxon>
        <taxon>Tracheophyta</taxon>
        <taxon>Spermatophyta</taxon>
        <taxon>Magnoliopsida</taxon>
        <taxon>Ranunculales</taxon>
        <taxon>Ranunculaceae</taxon>
        <taxon>Coptidoideae</taxon>
        <taxon>Coptis</taxon>
    </lineage>
</organism>
<proteinExistence type="evidence at transcript level"/>
<dbReference type="PRINTS" id="PR00463">
    <property type="entry name" value="EP450I"/>
</dbReference>
<dbReference type="Gene3D" id="1.10.630.10">
    <property type="entry name" value="Cytochrome P450"/>
    <property type="match status" value="1"/>
</dbReference>
<keyword evidence="4 11" id="KW-0349">Heme</keyword>
<evidence type="ECO:0000256" key="12">
    <source>
        <dbReference type="RuleBase" id="RU000461"/>
    </source>
</evidence>
<dbReference type="GO" id="GO:0033075">
    <property type="term" value="P:isoquinoline alkaloid biosynthetic process"/>
    <property type="evidence" value="ECO:0007669"/>
    <property type="project" value="UniProtKB-ARBA"/>
</dbReference>
<protein>
    <submittedName>
        <fullName evidence="13">Cytochrome P450</fullName>
    </submittedName>
</protein>
<dbReference type="PANTHER" id="PTHR47944">
    <property type="entry name" value="CYTOCHROME P450 98A9"/>
    <property type="match status" value="1"/>
</dbReference>
<dbReference type="InterPro" id="IPR017972">
    <property type="entry name" value="Cyt_P450_CS"/>
</dbReference>
<evidence type="ECO:0000256" key="11">
    <source>
        <dbReference type="PIRSR" id="PIRSR602401-1"/>
    </source>
</evidence>
<accession>A9ZT61</accession>
<dbReference type="InterPro" id="IPR036396">
    <property type="entry name" value="Cyt_P450_sf"/>
</dbReference>
<dbReference type="InterPro" id="IPR001128">
    <property type="entry name" value="Cyt_P450"/>
</dbReference>
<sequence>MALRNMVAMVAEMEGSLLLAGATLAILLTISTIVRITSSPSSSFSQMTWPSGPKKLPIIGNLHQLRGELLHVTLAKLAKVHGGVMTIWMGSWVPIIVISDINSAWEVLVNKSADYGAREVTYLHELLRDSAMHPHNISSSDVGPLWHNIRKGLQSGALSPLSVASQTQHRERDMKRVVHEMSREIVNNNGTIKPLVHIKNSTARLLGRLIFGPSFNDSKFIESMLYEIEDFIRTSSYTSLTNSFYYAKYLPSQRKATREAKLGKYRIEELVRPLLSSKPPTNAYLYFLLSQNLSEEVTIFCIFELFLLGVDSASSTTTWALAYMIREQEAQEKLYQDIRMTIGDVDLVKIEDVNKLKYLQSVVKETMRMKPIAPLALPHNAGKDTTLMGTKIVKGTRVMVNLYALHHYEDVWLEPSKFMPERYLQGEDGSVTHKAMEQSLLPFGAGMRICAGMDLGKLQVAFVLANLVNAFKWSCVEDGKLPDMTEELFGLIILMKTPLEGRISPRTV</sequence>
<dbReference type="GO" id="GO:0020037">
    <property type="term" value="F:heme binding"/>
    <property type="evidence" value="ECO:0007669"/>
    <property type="project" value="InterPro"/>
</dbReference>
<feature type="binding site" description="axial binding residue" evidence="11">
    <location>
        <position position="450"/>
    </location>
    <ligand>
        <name>heme</name>
        <dbReference type="ChEBI" id="CHEBI:30413"/>
    </ligand>
    <ligandPart>
        <name>Fe</name>
        <dbReference type="ChEBI" id="CHEBI:18248"/>
    </ligandPart>
</feature>
<evidence type="ECO:0000256" key="6">
    <source>
        <dbReference type="ARBA" id="ARBA00022723"/>
    </source>
</evidence>